<protein>
    <submittedName>
        <fullName evidence="1">Uncharacterized protein</fullName>
    </submittedName>
</protein>
<name>A0A4R8PTB8_COLTR</name>
<dbReference type="EMBL" id="RYZW01001530">
    <property type="protein sequence ID" value="TDZ28608.1"/>
    <property type="molecule type" value="Genomic_DNA"/>
</dbReference>
<evidence type="ECO:0000313" key="2">
    <source>
        <dbReference type="Proteomes" id="UP000295703"/>
    </source>
</evidence>
<accession>A0A4R8PTB8</accession>
<dbReference type="Proteomes" id="UP000295703">
    <property type="component" value="Unassembled WGS sequence"/>
</dbReference>
<dbReference type="AlphaFoldDB" id="A0A4R8PTB8"/>
<evidence type="ECO:0000313" key="1">
    <source>
        <dbReference type="EMBL" id="TDZ28608.1"/>
    </source>
</evidence>
<gene>
    <name evidence="1" type="ORF">CTRI78_v011999</name>
</gene>
<sequence>MAGNVACLNVSWHNSISSFLAVLDQAPALALARVRVYRYRRAELVENVPGYRIFRHALDVPSTGPLSLLRSPSPMTPLMYNGLFSVFDHGFVQWLCNWAAVCDFYRQAYYVESPFLPGH</sequence>
<proteinExistence type="predicted"/>
<reference evidence="1 2" key="1">
    <citation type="submission" date="2018-12" db="EMBL/GenBank/DDBJ databases">
        <title>Genome sequence and assembly of Colletotrichum trifolii.</title>
        <authorList>
            <person name="Gan P."/>
            <person name="Shirasu K."/>
        </authorList>
    </citation>
    <scope>NUCLEOTIDE SEQUENCE [LARGE SCALE GENOMIC DNA]</scope>
    <source>
        <strain evidence="1 2">543-2</strain>
    </source>
</reference>
<comment type="caution">
    <text evidence="1">The sequence shown here is derived from an EMBL/GenBank/DDBJ whole genome shotgun (WGS) entry which is preliminary data.</text>
</comment>
<organism evidence="1 2">
    <name type="scientific">Colletotrichum trifolii</name>
    <dbReference type="NCBI Taxonomy" id="5466"/>
    <lineage>
        <taxon>Eukaryota</taxon>
        <taxon>Fungi</taxon>
        <taxon>Dikarya</taxon>
        <taxon>Ascomycota</taxon>
        <taxon>Pezizomycotina</taxon>
        <taxon>Sordariomycetes</taxon>
        <taxon>Hypocreomycetidae</taxon>
        <taxon>Glomerellales</taxon>
        <taxon>Glomerellaceae</taxon>
        <taxon>Colletotrichum</taxon>
        <taxon>Colletotrichum orbiculare species complex</taxon>
    </lineage>
</organism>
<keyword evidence="2" id="KW-1185">Reference proteome</keyword>